<dbReference type="AlphaFoldDB" id="A0A919LTW5"/>
<comment type="caution">
    <text evidence="1">The sequence shown here is derived from an EMBL/GenBank/DDBJ whole genome shotgun (WGS) entry which is preliminary data.</text>
</comment>
<evidence type="ECO:0000313" key="1">
    <source>
        <dbReference type="EMBL" id="GHK54299.1"/>
    </source>
</evidence>
<protein>
    <submittedName>
        <fullName evidence="1">Uncharacterized protein</fullName>
    </submittedName>
</protein>
<name>A0A919LTW5_KLEPN</name>
<gene>
    <name evidence="1" type="ORF">KPZU09_40350</name>
</gene>
<reference evidence="1" key="1">
    <citation type="submission" date="2020-10" db="EMBL/GenBank/DDBJ databases">
        <title>Genome Sequence of ESBL Producing Zambian Clinical Strains.</title>
        <authorList>
            <person name="Shawa M."/>
            <person name="Furuta Y."/>
            <person name="Simbotwe M."/>
            <person name="Mulenga E."/>
            <person name="Mubanga M."/>
            <person name="Mulenga G."/>
            <person name="Kaile C."/>
            <person name="Zorigt T."/>
            <person name="Hang'ombe B."/>
            <person name="Higashi H."/>
        </authorList>
    </citation>
    <scope>NUCLEOTIDE SEQUENCE</scope>
    <source>
        <strain evidence="1">Zam_UTH_09</strain>
    </source>
</reference>
<organism evidence="1 2">
    <name type="scientific">Klebsiella pneumoniae</name>
    <dbReference type="NCBI Taxonomy" id="573"/>
    <lineage>
        <taxon>Bacteria</taxon>
        <taxon>Pseudomonadati</taxon>
        <taxon>Pseudomonadota</taxon>
        <taxon>Gammaproteobacteria</taxon>
        <taxon>Enterobacterales</taxon>
        <taxon>Enterobacteriaceae</taxon>
        <taxon>Klebsiella/Raoultella group</taxon>
        <taxon>Klebsiella</taxon>
        <taxon>Klebsiella pneumoniae complex</taxon>
    </lineage>
</organism>
<evidence type="ECO:0000313" key="2">
    <source>
        <dbReference type="Proteomes" id="UP000655094"/>
    </source>
</evidence>
<dbReference type="Proteomes" id="UP000655094">
    <property type="component" value="Unassembled WGS sequence"/>
</dbReference>
<dbReference type="EMBL" id="BNFF01000001">
    <property type="protein sequence ID" value="GHK54299.1"/>
    <property type="molecule type" value="Genomic_DNA"/>
</dbReference>
<accession>A0A919LTW5</accession>
<sequence>MCRPAEAAAEMRDQHLADGSLIADQLHQLIDAILLKEIFGTLLLQGEAGIEKG</sequence>
<proteinExistence type="predicted"/>